<gene>
    <name evidence="1" type="ORF">UFOPK1857_00498</name>
</gene>
<accession>A0A6J6HGE3</accession>
<reference evidence="1" key="1">
    <citation type="submission" date="2020-05" db="EMBL/GenBank/DDBJ databases">
        <authorList>
            <person name="Chiriac C."/>
            <person name="Salcher M."/>
            <person name="Ghai R."/>
            <person name="Kavagutti S V."/>
        </authorList>
    </citation>
    <scope>NUCLEOTIDE SEQUENCE</scope>
</reference>
<protein>
    <submittedName>
        <fullName evidence="1">Unannotated protein</fullName>
    </submittedName>
</protein>
<sequence>MNWVGWDEYGLDASKVAVDLGHWKLVIKINAGAETFYEGRGAHHLAVVDQKAAI</sequence>
<evidence type="ECO:0000313" key="1">
    <source>
        <dbReference type="EMBL" id="CAB4612427.1"/>
    </source>
</evidence>
<proteinExistence type="predicted"/>
<dbReference type="AlphaFoldDB" id="A0A6J6HGE3"/>
<organism evidence="1">
    <name type="scientific">freshwater metagenome</name>
    <dbReference type="NCBI Taxonomy" id="449393"/>
    <lineage>
        <taxon>unclassified sequences</taxon>
        <taxon>metagenomes</taxon>
        <taxon>ecological metagenomes</taxon>
    </lineage>
</organism>
<dbReference type="EMBL" id="CAEZUU010000085">
    <property type="protein sequence ID" value="CAB4612427.1"/>
    <property type="molecule type" value="Genomic_DNA"/>
</dbReference>
<name>A0A6J6HGE3_9ZZZZ</name>